<dbReference type="GO" id="GO:0016138">
    <property type="term" value="P:glycoside biosynthetic process"/>
    <property type="evidence" value="ECO:0007669"/>
    <property type="project" value="UniProtKB-ARBA"/>
</dbReference>
<evidence type="ECO:0000313" key="7">
    <source>
        <dbReference type="Proteomes" id="UP000015453"/>
    </source>
</evidence>
<keyword evidence="5" id="KW-0732">Signal</keyword>
<dbReference type="PROSITE" id="PS00375">
    <property type="entry name" value="UDPGT"/>
    <property type="match status" value="1"/>
</dbReference>
<keyword evidence="2 4" id="KW-0328">Glycosyltransferase</keyword>
<dbReference type="Gene3D" id="3.40.50.2000">
    <property type="entry name" value="Glycogen Phosphorylase B"/>
    <property type="match status" value="2"/>
</dbReference>
<sequence length="321" mass="36016">RYGIPLYVFQVVSCFAMACSAVLEDEEQMRGVAETDTETFVIPNIPHEIEFSRVQMPRHTSESVGRDGAVVAPAPPRGTLANSFQELEPWYSENCGGKWGKVFCVGPVSLVNRDPSEKASRGNPVDEEFWQNWLNSREEKSVIYACFGGLSRMKYEQIRELGLALEKSNFPFIWVLREKEITEDVKMWLQEFEPRIAERGFVCKGWAPQFLILSHPAIGGFLSHCGWSSVIEAIVTGVPLIAWPMFSDQFFHEKLIADVLRIGVRIGVRRFIDDVDAELITSDKLDAGIQNLMRSAAGKDARKRVKELAGIASKVLEEGGS</sequence>
<evidence type="ECO:0000256" key="3">
    <source>
        <dbReference type="ARBA" id="ARBA00022679"/>
    </source>
</evidence>
<dbReference type="GO" id="GO:0035251">
    <property type="term" value="F:UDP-glucosyltransferase activity"/>
    <property type="evidence" value="ECO:0007669"/>
    <property type="project" value="TreeGrafter"/>
</dbReference>
<dbReference type="OrthoDB" id="5835829at2759"/>
<dbReference type="Proteomes" id="UP000015453">
    <property type="component" value="Unassembled WGS sequence"/>
</dbReference>
<accession>S8CIV0</accession>
<evidence type="ECO:0000256" key="1">
    <source>
        <dbReference type="ARBA" id="ARBA00009995"/>
    </source>
</evidence>
<comment type="caution">
    <text evidence="6">The sequence shown here is derived from an EMBL/GenBank/DDBJ whole genome shotgun (WGS) entry which is preliminary data.</text>
</comment>
<dbReference type="Pfam" id="PF00201">
    <property type="entry name" value="UDPGT"/>
    <property type="match status" value="1"/>
</dbReference>
<keyword evidence="7" id="KW-1185">Reference proteome</keyword>
<dbReference type="InterPro" id="IPR002213">
    <property type="entry name" value="UDP_glucos_trans"/>
</dbReference>
<dbReference type="CDD" id="cd03784">
    <property type="entry name" value="GT1_Gtf-like"/>
    <property type="match status" value="1"/>
</dbReference>
<dbReference type="AlphaFoldDB" id="S8CIV0"/>
<dbReference type="PANTHER" id="PTHR48047:SF182">
    <property type="entry name" value="GLYCOSYLTRANSFERASE"/>
    <property type="match status" value="1"/>
</dbReference>
<evidence type="ECO:0000256" key="5">
    <source>
        <dbReference type="SAM" id="SignalP"/>
    </source>
</evidence>
<dbReference type="InterPro" id="IPR035595">
    <property type="entry name" value="UDP_glycos_trans_CS"/>
</dbReference>
<evidence type="ECO:0000256" key="2">
    <source>
        <dbReference type="ARBA" id="ARBA00022676"/>
    </source>
</evidence>
<evidence type="ECO:0000313" key="6">
    <source>
        <dbReference type="EMBL" id="EPS66660.1"/>
    </source>
</evidence>
<reference evidence="6 7" key="1">
    <citation type="journal article" date="2013" name="BMC Genomics">
        <title>The miniature genome of a carnivorous plant Genlisea aurea contains a low number of genes and short non-coding sequences.</title>
        <authorList>
            <person name="Leushkin E.V."/>
            <person name="Sutormin R.A."/>
            <person name="Nabieva E.R."/>
            <person name="Penin A.A."/>
            <person name="Kondrashov A.S."/>
            <person name="Logacheva M.D."/>
        </authorList>
    </citation>
    <scope>NUCLEOTIDE SEQUENCE [LARGE SCALE GENOMIC DNA]</scope>
</reference>
<feature type="non-terminal residue" evidence="6">
    <location>
        <position position="321"/>
    </location>
</feature>
<proteinExistence type="inferred from homology"/>
<dbReference type="EMBL" id="AUSU01003553">
    <property type="protein sequence ID" value="EPS66660.1"/>
    <property type="molecule type" value="Genomic_DNA"/>
</dbReference>
<feature type="chain" id="PRO_5004549124" evidence="5">
    <location>
        <begin position="22"/>
        <end position="321"/>
    </location>
</feature>
<gene>
    <name evidence="6" type="ORF">M569_08117</name>
</gene>
<comment type="similarity">
    <text evidence="1 4">Belongs to the UDP-glycosyltransferase family.</text>
</comment>
<feature type="signal peptide" evidence="5">
    <location>
        <begin position="1"/>
        <end position="21"/>
    </location>
</feature>
<protein>
    <submittedName>
        <fullName evidence="6">Uncharacterized protein</fullName>
    </submittedName>
</protein>
<name>S8CIV0_9LAMI</name>
<dbReference type="SUPFAM" id="SSF53756">
    <property type="entry name" value="UDP-Glycosyltransferase/glycogen phosphorylase"/>
    <property type="match status" value="1"/>
</dbReference>
<dbReference type="PANTHER" id="PTHR48047">
    <property type="entry name" value="GLYCOSYLTRANSFERASE"/>
    <property type="match status" value="1"/>
</dbReference>
<dbReference type="FunFam" id="3.40.50.2000:FF:000060">
    <property type="entry name" value="Glycosyltransferase"/>
    <property type="match status" value="1"/>
</dbReference>
<organism evidence="6 7">
    <name type="scientific">Genlisea aurea</name>
    <dbReference type="NCBI Taxonomy" id="192259"/>
    <lineage>
        <taxon>Eukaryota</taxon>
        <taxon>Viridiplantae</taxon>
        <taxon>Streptophyta</taxon>
        <taxon>Embryophyta</taxon>
        <taxon>Tracheophyta</taxon>
        <taxon>Spermatophyta</taxon>
        <taxon>Magnoliopsida</taxon>
        <taxon>eudicotyledons</taxon>
        <taxon>Gunneridae</taxon>
        <taxon>Pentapetalae</taxon>
        <taxon>asterids</taxon>
        <taxon>lamiids</taxon>
        <taxon>Lamiales</taxon>
        <taxon>Lentibulariaceae</taxon>
        <taxon>Genlisea</taxon>
    </lineage>
</organism>
<feature type="non-terminal residue" evidence="6">
    <location>
        <position position="1"/>
    </location>
</feature>
<evidence type="ECO:0000256" key="4">
    <source>
        <dbReference type="RuleBase" id="RU003718"/>
    </source>
</evidence>
<keyword evidence="3 4" id="KW-0808">Transferase</keyword>